<comment type="caution">
    <text evidence="9">The sequence shown here is derived from an EMBL/GenBank/DDBJ whole genome shotgun (WGS) entry which is preliminary data.</text>
</comment>
<dbReference type="FunFam" id="1.10.8.10:FF:000002">
    <property type="entry name" value="UV excision repair protein RAD23 homolog"/>
    <property type="match status" value="1"/>
</dbReference>
<dbReference type="PANTHER" id="PTHR10621">
    <property type="entry name" value="UV EXCISION REPAIR PROTEIN RAD23"/>
    <property type="match status" value="1"/>
</dbReference>
<dbReference type="InterPro" id="IPR000626">
    <property type="entry name" value="Ubiquitin-like_dom"/>
</dbReference>
<feature type="domain" description="UBA" evidence="7">
    <location>
        <begin position="154"/>
        <end position="194"/>
    </location>
</feature>
<sequence>MKVTFKTVKQESFQMELEESAKISEVKTLIESEKGRSFPADSLVIIAQGKILKDDTTLADNKVTGAGFLVVMVSAKAKAKPTEAPSAAAASQPASGAPSTPAPAPAATQAPPTEAPRSSPAAAVGTPVPASTAAPAAGAADPYSGMASQLATGSALEQSISQICEMGFPREQVMHAMRAAYNNPDRAVEYLTTGIPPGLGNAPPAAGAGSAASQPSSGGSPGATPSGGAPAPAGPNAQPLDMFAPQGPGGGGGGQGGPLDFLRSNPQFQGLRNIVRSNPAILQPMLQELAKQNPQLLQMINQHQAEFLRLLNESPPAGTGNSDAAELAAQLGAAAQGLPMPEPMQVHLSPNDIAVIERLETLGFDRMLCIEAYLACDKNEELAANYLLEHGAGGDDMS</sequence>
<dbReference type="FunFam" id="1.10.8.10:FF:000003">
    <property type="entry name" value="UV excision repair protein RAD23 homolog"/>
    <property type="match status" value="1"/>
</dbReference>
<feature type="domain" description="UBA" evidence="7">
    <location>
        <begin position="347"/>
        <end position="390"/>
    </location>
</feature>
<dbReference type="SUPFAM" id="SSF101238">
    <property type="entry name" value="XPC-binding domain"/>
    <property type="match status" value="1"/>
</dbReference>
<dbReference type="InterPro" id="IPR015360">
    <property type="entry name" value="XPC-bd"/>
</dbReference>
<dbReference type="Pfam" id="PF00627">
    <property type="entry name" value="UBA"/>
    <property type="match status" value="2"/>
</dbReference>
<dbReference type="NCBIfam" id="TIGR00601">
    <property type="entry name" value="rad23"/>
    <property type="match status" value="1"/>
</dbReference>
<feature type="region of interest" description="Disordered" evidence="6">
    <location>
        <begin position="201"/>
        <end position="265"/>
    </location>
</feature>
<accession>A0AAW1P4P9</accession>
<dbReference type="Gene3D" id="1.10.8.10">
    <property type="entry name" value="DNA helicase RuvA subunit, C-terminal domain"/>
    <property type="match status" value="2"/>
</dbReference>
<comment type="function">
    <text evidence="5">Multiubiquitin chain receptor involved in modulation of proteasomal degradation. Involved in nucleotide excision repair.</text>
</comment>
<dbReference type="GO" id="GO:0003684">
    <property type="term" value="F:damaged DNA binding"/>
    <property type="evidence" value="ECO:0007669"/>
    <property type="project" value="UniProtKB-UniRule"/>
</dbReference>
<dbReference type="SMART" id="SM00727">
    <property type="entry name" value="STI1"/>
    <property type="match status" value="1"/>
</dbReference>
<protein>
    <recommendedName>
        <fullName evidence="5">Ubiquitin receptor RAD23</fullName>
    </recommendedName>
    <alternativeName>
        <fullName evidence="5">DNA repair protein RAD23</fullName>
    </alternativeName>
</protein>
<dbReference type="EMBL" id="JALJOQ010000047">
    <property type="protein sequence ID" value="KAK9804978.1"/>
    <property type="molecule type" value="Genomic_DNA"/>
</dbReference>
<evidence type="ECO:0000256" key="6">
    <source>
        <dbReference type="SAM" id="MobiDB-lite"/>
    </source>
</evidence>
<dbReference type="CDD" id="cd14280">
    <property type="entry name" value="UBA1_Rad23_like"/>
    <property type="match status" value="1"/>
</dbReference>
<dbReference type="FunFam" id="1.10.10.540:FF:000001">
    <property type="entry name" value="UV excision repair protein RAD23 B"/>
    <property type="match status" value="1"/>
</dbReference>
<dbReference type="InterPro" id="IPR009060">
    <property type="entry name" value="UBA-like_sf"/>
</dbReference>
<evidence type="ECO:0000256" key="2">
    <source>
        <dbReference type="ARBA" id="ARBA00022763"/>
    </source>
</evidence>
<feature type="compositionally biased region" description="Low complexity" evidence="6">
    <location>
        <begin position="201"/>
        <end position="239"/>
    </location>
</feature>
<dbReference type="Pfam" id="PF09280">
    <property type="entry name" value="XPC-binding"/>
    <property type="match status" value="1"/>
</dbReference>
<evidence type="ECO:0000259" key="8">
    <source>
        <dbReference type="PROSITE" id="PS50053"/>
    </source>
</evidence>
<dbReference type="SMART" id="SM00213">
    <property type="entry name" value="UBQ"/>
    <property type="match status" value="1"/>
</dbReference>
<dbReference type="SUPFAM" id="SSF46934">
    <property type="entry name" value="UBA-like"/>
    <property type="match status" value="2"/>
</dbReference>
<dbReference type="Gene3D" id="1.10.10.540">
    <property type="entry name" value="XPC-binding domain"/>
    <property type="match status" value="1"/>
</dbReference>
<dbReference type="PRINTS" id="PR01839">
    <property type="entry name" value="RAD23PROTEIN"/>
</dbReference>
<evidence type="ECO:0000256" key="3">
    <source>
        <dbReference type="ARBA" id="ARBA00023204"/>
    </source>
</evidence>
<feature type="compositionally biased region" description="Gly residues" evidence="6">
    <location>
        <begin position="247"/>
        <end position="257"/>
    </location>
</feature>
<evidence type="ECO:0000256" key="4">
    <source>
        <dbReference type="ARBA" id="ARBA00023242"/>
    </source>
</evidence>
<feature type="domain" description="Ubiquitin-like" evidence="8">
    <location>
        <begin position="1"/>
        <end position="78"/>
    </location>
</feature>
<comment type="similarity">
    <text evidence="5">Belongs to the RAD23 family.</text>
</comment>
<organism evidence="9 10">
    <name type="scientific">Symbiochloris irregularis</name>
    <dbReference type="NCBI Taxonomy" id="706552"/>
    <lineage>
        <taxon>Eukaryota</taxon>
        <taxon>Viridiplantae</taxon>
        <taxon>Chlorophyta</taxon>
        <taxon>core chlorophytes</taxon>
        <taxon>Trebouxiophyceae</taxon>
        <taxon>Trebouxiales</taxon>
        <taxon>Trebouxiaceae</taxon>
        <taxon>Symbiochloris</taxon>
    </lineage>
</organism>
<dbReference type="SUPFAM" id="SSF54236">
    <property type="entry name" value="Ubiquitin-like"/>
    <property type="match status" value="1"/>
</dbReference>
<evidence type="ECO:0000313" key="10">
    <source>
        <dbReference type="Proteomes" id="UP001465755"/>
    </source>
</evidence>
<keyword evidence="3 5" id="KW-0234">DNA repair</keyword>
<keyword evidence="1" id="KW-0677">Repeat</keyword>
<evidence type="ECO:0000256" key="5">
    <source>
        <dbReference type="RuleBase" id="RU367049"/>
    </source>
</evidence>
<dbReference type="InterPro" id="IPR006636">
    <property type="entry name" value="STI1_HS-bd"/>
</dbReference>
<dbReference type="InterPro" id="IPR036353">
    <property type="entry name" value="XPC-bd_sf"/>
</dbReference>
<dbReference type="PROSITE" id="PS50053">
    <property type="entry name" value="UBIQUITIN_2"/>
    <property type="match status" value="1"/>
</dbReference>
<evidence type="ECO:0000259" key="7">
    <source>
        <dbReference type="PROSITE" id="PS50030"/>
    </source>
</evidence>
<dbReference type="GO" id="GO:0006289">
    <property type="term" value="P:nucleotide-excision repair"/>
    <property type="evidence" value="ECO:0007669"/>
    <property type="project" value="UniProtKB-UniRule"/>
</dbReference>
<dbReference type="InterPro" id="IPR015940">
    <property type="entry name" value="UBA"/>
</dbReference>
<dbReference type="InterPro" id="IPR004806">
    <property type="entry name" value="Rad23"/>
</dbReference>
<dbReference type="CDD" id="cd01805">
    <property type="entry name" value="Ubl_Rad23"/>
    <property type="match status" value="1"/>
</dbReference>
<dbReference type="GO" id="GO:0005829">
    <property type="term" value="C:cytosol"/>
    <property type="evidence" value="ECO:0007669"/>
    <property type="project" value="TreeGrafter"/>
</dbReference>
<dbReference type="PROSITE" id="PS50030">
    <property type="entry name" value="UBA"/>
    <property type="match status" value="2"/>
</dbReference>
<keyword evidence="4 5" id="KW-0539">Nucleus</keyword>
<dbReference type="GO" id="GO:0005654">
    <property type="term" value="C:nucleoplasm"/>
    <property type="evidence" value="ECO:0007669"/>
    <property type="project" value="TreeGrafter"/>
</dbReference>
<reference evidence="9 10" key="1">
    <citation type="journal article" date="2024" name="Nat. Commun.">
        <title>Phylogenomics reveals the evolutionary origins of lichenization in chlorophyte algae.</title>
        <authorList>
            <person name="Puginier C."/>
            <person name="Libourel C."/>
            <person name="Otte J."/>
            <person name="Skaloud P."/>
            <person name="Haon M."/>
            <person name="Grisel S."/>
            <person name="Petersen M."/>
            <person name="Berrin J.G."/>
            <person name="Delaux P.M."/>
            <person name="Dal Grande F."/>
            <person name="Keller J."/>
        </authorList>
    </citation>
    <scope>NUCLEOTIDE SEQUENCE [LARGE SCALE GENOMIC DNA]</scope>
    <source>
        <strain evidence="9 10">SAG 2036</strain>
    </source>
</reference>
<dbReference type="Proteomes" id="UP001465755">
    <property type="component" value="Unassembled WGS sequence"/>
</dbReference>
<dbReference type="AlphaFoldDB" id="A0AAW1P4P9"/>
<dbReference type="InterPro" id="IPR029071">
    <property type="entry name" value="Ubiquitin-like_domsf"/>
</dbReference>
<keyword evidence="5" id="KW-0963">Cytoplasm</keyword>
<dbReference type="SMART" id="SM00165">
    <property type="entry name" value="UBA"/>
    <property type="match status" value="2"/>
</dbReference>
<feature type="compositionally biased region" description="Low complexity" evidence="6">
    <location>
        <begin position="84"/>
        <end position="140"/>
    </location>
</feature>
<proteinExistence type="inferred from homology"/>
<dbReference type="PANTHER" id="PTHR10621:SF0">
    <property type="entry name" value="UV EXCISION REPAIR PROTEIN RAD23"/>
    <property type="match status" value="1"/>
</dbReference>
<evidence type="ECO:0000313" key="9">
    <source>
        <dbReference type="EMBL" id="KAK9804978.1"/>
    </source>
</evidence>
<dbReference type="GO" id="GO:0031593">
    <property type="term" value="F:polyubiquitin modification-dependent protein binding"/>
    <property type="evidence" value="ECO:0007669"/>
    <property type="project" value="UniProtKB-UniRule"/>
</dbReference>
<dbReference type="GO" id="GO:0043161">
    <property type="term" value="P:proteasome-mediated ubiquitin-dependent protein catabolic process"/>
    <property type="evidence" value="ECO:0007669"/>
    <property type="project" value="UniProtKB-UniRule"/>
</dbReference>
<keyword evidence="2 5" id="KW-0227">DNA damage</keyword>
<gene>
    <name evidence="9" type="ORF">WJX73_006730</name>
</gene>
<dbReference type="Pfam" id="PF00240">
    <property type="entry name" value="ubiquitin"/>
    <property type="match status" value="1"/>
</dbReference>
<keyword evidence="10" id="KW-1185">Reference proteome</keyword>
<dbReference type="GO" id="GO:0043130">
    <property type="term" value="F:ubiquitin binding"/>
    <property type="evidence" value="ECO:0007669"/>
    <property type="project" value="UniProtKB-UniRule"/>
</dbReference>
<dbReference type="Gene3D" id="3.10.20.90">
    <property type="entry name" value="Phosphatidylinositol 3-kinase Catalytic Subunit, Chain A, domain 1"/>
    <property type="match status" value="1"/>
</dbReference>
<dbReference type="CDD" id="cd14281">
    <property type="entry name" value="UBA2_Rad23_like"/>
    <property type="match status" value="1"/>
</dbReference>
<evidence type="ECO:0000256" key="1">
    <source>
        <dbReference type="ARBA" id="ARBA00022737"/>
    </source>
</evidence>
<feature type="region of interest" description="Disordered" evidence="6">
    <location>
        <begin position="84"/>
        <end position="145"/>
    </location>
</feature>
<comment type="subcellular location">
    <subcellularLocation>
        <location evidence="5">Nucleus</location>
    </subcellularLocation>
    <subcellularLocation>
        <location evidence="5">Cytoplasm</location>
    </subcellularLocation>
</comment>
<name>A0AAW1P4P9_9CHLO</name>
<dbReference type="GO" id="GO:0070628">
    <property type="term" value="F:proteasome binding"/>
    <property type="evidence" value="ECO:0007669"/>
    <property type="project" value="TreeGrafter"/>
</dbReference>